<name>A0A377Q1G4_9NEIS</name>
<gene>
    <name evidence="4" type="ORF">EV682_101108</name>
    <name evidence="3" type="ORF">NCTC11159_00127</name>
</gene>
<evidence type="ECO:0000313" key="6">
    <source>
        <dbReference type="Proteomes" id="UP000295794"/>
    </source>
</evidence>
<evidence type="ECO:0000256" key="2">
    <source>
        <dbReference type="SAM" id="Phobius"/>
    </source>
</evidence>
<keyword evidence="6" id="KW-1185">Reference proteome</keyword>
<reference evidence="3 5" key="1">
    <citation type="submission" date="2018-06" db="EMBL/GenBank/DDBJ databases">
        <authorList>
            <consortium name="Pathogen Informatics"/>
            <person name="Doyle S."/>
        </authorList>
    </citation>
    <scope>NUCLEOTIDE SEQUENCE [LARGE SCALE GENOMIC DNA]</scope>
    <source>
        <strain evidence="3 5">NCTC11159</strain>
    </source>
</reference>
<proteinExistence type="predicted"/>
<feature type="compositionally biased region" description="Low complexity" evidence="1">
    <location>
        <begin position="111"/>
        <end position="126"/>
    </location>
</feature>
<dbReference type="EMBL" id="UGHR01000001">
    <property type="protein sequence ID" value="STQ89116.1"/>
    <property type="molecule type" value="Genomic_DNA"/>
</dbReference>
<dbReference type="GO" id="GO:0016020">
    <property type="term" value="C:membrane"/>
    <property type="evidence" value="ECO:0007669"/>
    <property type="project" value="InterPro"/>
</dbReference>
<evidence type="ECO:0000313" key="4">
    <source>
        <dbReference type="EMBL" id="TCU90089.1"/>
    </source>
</evidence>
<accession>A0A377Q1G4</accession>
<protein>
    <submittedName>
        <fullName evidence="3">Phage T7 F exclusion suppressor FxsA</fullName>
    </submittedName>
    <submittedName>
        <fullName evidence="4">UPF0716 protein FxsA</fullName>
    </submittedName>
</protein>
<dbReference type="InterPro" id="IPR007313">
    <property type="entry name" value="FxsA"/>
</dbReference>
<reference evidence="4 6" key="2">
    <citation type="submission" date="2019-03" db="EMBL/GenBank/DDBJ databases">
        <title>Genomic Encyclopedia of Type Strains, Phase IV (KMG-IV): sequencing the most valuable type-strain genomes for metagenomic binning, comparative biology and taxonomic classification.</title>
        <authorList>
            <person name="Goeker M."/>
        </authorList>
    </citation>
    <scope>NUCLEOTIDE SEQUENCE [LARGE SCALE GENOMIC DNA]</scope>
    <source>
        <strain evidence="4 6">DSM 3764</strain>
    </source>
</reference>
<dbReference type="RefSeq" id="WP_115225605.1">
    <property type="nucleotide sequence ID" value="NZ_CAWOLO010000001.1"/>
</dbReference>
<dbReference type="Proteomes" id="UP000295794">
    <property type="component" value="Unassembled WGS sequence"/>
</dbReference>
<feature type="region of interest" description="Disordered" evidence="1">
    <location>
        <begin position="110"/>
        <end position="129"/>
    </location>
</feature>
<dbReference type="PANTHER" id="PTHR35335:SF1">
    <property type="entry name" value="UPF0716 PROTEIN FXSA"/>
    <property type="match status" value="1"/>
</dbReference>
<evidence type="ECO:0000313" key="3">
    <source>
        <dbReference type="EMBL" id="STQ89116.1"/>
    </source>
</evidence>
<dbReference type="Pfam" id="PF04186">
    <property type="entry name" value="FxsA"/>
    <property type="match status" value="1"/>
</dbReference>
<evidence type="ECO:0000313" key="5">
    <source>
        <dbReference type="Proteomes" id="UP000255108"/>
    </source>
</evidence>
<feature type="transmembrane region" description="Helical" evidence="2">
    <location>
        <begin position="78"/>
        <end position="101"/>
    </location>
</feature>
<dbReference type="Proteomes" id="UP000255108">
    <property type="component" value="Unassembled WGS sequence"/>
</dbReference>
<dbReference type="EMBL" id="SMBT01000001">
    <property type="protein sequence ID" value="TCU90089.1"/>
    <property type="molecule type" value="Genomic_DNA"/>
</dbReference>
<dbReference type="OrthoDB" id="8607010at2"/>
<dbReference type="AlphaFoldDB" id="A0A377Q1G4"/>
<organism evidence="3 5">
    <name type="scientific">Iodobacter fluviatilis</name>
    <dbReference type="NCBI Taxonomy" id="537"/>
    <lineage>
        <taxon>Bacteria</taxon>
        <taxon>Pseudomonadati</taxon>
        <taxon>Pseudomonadota</taxon>
        <taxon>Betaproteobacteria</taxon>
        <taxon>Neisseriales</taxon>
        <taxon>Chitinibacteraceae</taxon>
        <taxon>Iodobacter</taxon>
    </lineage>
</organism>
<feature type="transmembrane region" description="Helical" evidence="2">
    <location>
        <begin position="30"/>
        <end position="47"/>
    </location>
</feature>
<dbReference type="PANTHER" id="PTHR35335">
    <property type="entry name" value="UPF0716 PROTEIN FXSA"/>
    <property type="match status" value="1"/>
</dbReference>
<sequence>MPYLLLLLFVAYPIAEIITIVLLAKAIGTFWVVLWLIAAFFGGLLMLRHHKLAVGAALFGDLRSGRLSVHSLFAVARYYIAAVLLLLPGILGDVVALVLLLPWGKLAGKNTASPASGPYSSPGATGDVIDGEYRQVKPDADRLQG</sequence>
<feature type="transmembrane region" description="Helical" evidence="2">
    <location>
        <begin position="6"/>
        <end position="23"/>
    </location>
</feature>
<keyword evidence="2" id="KW-1133">Transmembrane helix</keyword>
<evidence type="ECO:0000256" key="1">
    <source>
        <dbReference type="SAM" id="MobiDB-lite"/>
    </source>
</evidence>
<dbReference type="NCBIfam" id="NF008528">
    <property type="entry name" value="PRK11463.1-2"/>
    <property type="match status" value="1"/>
</dbReference>
<keyword evidence="2" id="KW-0472">Membrane</keyword>
<keyword evidence="2" id="KW-0812">Transmembrane</keyword>